<keyword evidence="8" id="KW-1185">Reference proteome</keyword>
<dbReference type="InterPro" id="IPR058791">
    <property type="entry name" value="3HB_CusB"/>
</dbReference>
<accession>H8KUT7</accession>
<dbReference type="HOGENOM" id="CLU_018816_13_1_10"/>
<dbReference type="Gene3D" id="6.10.140.730">
    <property type="match status" value="1"/>
</dbReference>
<dbReference type="STRING" id="929556.Solca_2537"/>
<dbReference type="InterPro" id="IPR058790">
    <property type="entry name" value="BSH_CusB"/>
</dbReference>
<dbReference type="Proteomes" id="UP000007590">
    <property type="component" value="Chromosome"/>
</dbReference>
<protein>
    <submittedName>
        <fullName evidence="7">Membrane-fusion protein</fullName>
    </submittedName>
</protein>
<evidence type="ECO:0000259" key="5">
    <source>
        <dbReference type="Pfam" id="PF25954"/>
    </source>
</evidence>
<dbReference type="EMBL" id="CP003349">
    <property type="protein sequence ID" value="AFD07571.1"/>
    <property type="molecule type" value="Genomic_DNA"/>
</dbReference>
<dbReference type="InterPro" id="IPR045800">
    <property type="entry name" value="HMBD"/>
</dbReference>
<evidence type="ECO:0000259" key="4">
    <source>
        <dbReference type="Pfam" id="PF25919"/>
    </source>
</evidence>
<dbReference type="AlphaFoldDB" id="H8KUT7"/>
<gene>
    <name evidence="7" type="ordered locus">Solca_2537</name>
</gene>
<dbReference type="Gene3D" id="2.40.30.170">
    <property type="match status" value="1"/>
</dbReference>
<dbReference type="InterPro" id="IPR058792">
    <property type="entry name" value="Beta-barrel_RND_2"/>
</dbReference>
<dbReference type="eggNOG" id="COG0845">
    <property type="taxonomic scope" value="Bacteria"/>
</dbReference>
<dbReference type="Pfam" id="PF25919">
    <property type="entry name" value="BSH_CusB"/>
    <property type="match status" value="1"/>
</dbReference>
<organism evidence="7 8">
    <name type="scientific">Solitalea canadensis (strain ATCC 29591 / DSM 3403 / JCM 21819 / LMG 8368 / NBRC 15130 / NCIMB 12057 / USAM 9D)</name>
    <name type="common">Flexibacter canadensis</name>
    <dbReference type="NCBI Taxonomy" id="929556"/>
    <lineage>
        <taxon>Bacteria</taxon>
        <taxon>Pseudomonadati</taxon>
        <taxon>Bacteroidota</taxon>
        <taxon>Sphingobacteriia</taxon>
        <taxon>Sphingobacteriales</taxon>
        <taxon>Sphingobacteriaceae</taxon>
        <taxon>Solitalea</taxon>
    </lineage>
</organism>
<dbReference type="Pfam" id="PF19335">
    <property type="entry name" value="HMBD"/>
    <property type="match status" value="1"/>
</dbReference>
<keyword evidence="1" id="KW-0813">Transport</keyword>
<dbReference type="Pfam" id="PF25954">
    <property type="entry name" value="Beta-barrel_RND_2"/>
    <property type="match status" value="1"/>
</dbReference>
<dbReference type="GO" id="GO:0046914">
    <property type="term" value="F:transition metal ion binding"/>
    <property type="evidence" value="ECO:0007669"/>
    <property type="project" value="TreeGrafter"/>
</dbReference>
<dbReference type="OrthoDB" id="9806939at2"/>
<feature type="domain" description="CusB-like beta-barrel" evidence="5">
    <location>
        <begin position="302"/>
        <end position="374"/>
    </location>
</feature>
<dbReference type="PANTHER" id="PTHR30097:SF15">
    <property type="entry name" value="CATION EFFLUX SYSTEM PROTEIN CUSB"/>
    <property type="match status" value="1"/>
</dbReference>
<dbReference type="KEGG" id="scn:Solca_2537"/>
<dbReference type="InterPro" id="IPR058649">
    <property type="entry name" value="CzcB_C"/>
</dbReference>
<feature type="domain" description="CusB-like barrel-sandwich hybrid" evidence="4">
    <location>
        <begin position="146"/>
        <end position="295"/>
    </location>
</feature>
<name>H8KUT7_SOLCM</name>
<dbReference type="GO" id="GO:0060003">
    <property type="term" value="P:copper ion export"/>
    <property type="evidence" value="ECO:0007669"/>
    <property type="project" value="TreeGrafter"/>
</dbReference>
<dbReference type="GO" id="GO:0030288">
    <property type="term" value="C:outer membrane-bounded periplasmic space"/>
    <property type="evidence" value="ECO:0007669"/>
    <property type="project" value="TreeGrafter"/>
</dbReference>
<evidence type="ECO:0000256" key="1">
    <source>
        <dbReference type="ARBA" id="ARBA00022448"/>
    </source>
</evidence>
<evidence type="ECO:0000313" key="7">
    <source>
        <dbReference type="EMBL" id="AFD07571.1"/>
    </source>
</evidence>
<proteinExistence type="predicted"/>
<reference evidence="7" key="1">
    <citation type="submission" date="2012-02" db="EMBL/GenBank/DDBJ databases">
        <title>The complete genome of Solitalea canadensis DSM 3403.</title>
        <authorList>
            <consortium name="US DOE Joint Genome Institute (JGI-PGF)"/>
            <person name="Lucas S."/>
            <person name="Copeland A."/>
            <person name="Lapidus A."/>
            <person name="Glavina del Rio T."/>
            <person name="Dalin E."/>
            <person name="Tice H."/>
            <person name="Bruce D."/>
            <person name="Goodwin L."/>
            <person name="Pitluck S."/>
            <person name="Peters L."/>
            <person name="Ovchinnikova G."/>
            <person name="Lu M."/>
            <person name="Kyrpides N."/>
            <person name="Mavromatis K."/>
            <person name="Ivanova N."/>
            <person name="Brettin T."/>
            <person name="Detter J.C."/>
            <person name="Han C."/>
            <person name="Larimer F."/>
            <person name="Land M."/>
            <person name="Hauser L."/>
            <person name="Markowitz V."/>
            <person name="Cheng J.-F."/>
            <person name="Hugenholtz P."/>
            <person name="Woyke T."/>
            <person name="Wu D."/>
            <person name="Spring S."/>
            <person name="Schroeder M."/>
            <person name="Kopitz M."/>
            <person name="Brambilla E."/>
            <person name="Klenk H.-P."/>
            <person name="Eisen J.A."/>
        </authorList>
    </citation>
    <scope>NUCLEOTIDE SEQUENCE</scope>
    <source>
        <strain evidence="7">DSM 3403</strain>
    </source>
</reference>
<feature type="domain" description="CusB-like three alpha-helical bundle" evidence="3">
    <location>
        <begin position="180"/>
        <end position="226"/>
    </location>
</feature>
<dbReference type="Pfam" id="PF25975">
    <property type="entry name" value="CzcB_C"/>
    <property type="match status" value="1"/>
</dbReference>
<sequence length="457" mass="49780">MKKLFRNRLGNHQNAKAQRNNLSVIATLRTSSFRWLFLVIVALGLFSCNSKKSTVSEAAAVYTCPMHPQVVQDHPGTCPMCGMDLEKKVEASDVSDKEKQELAALAQEVNETVVGNFKTIYPRKRSATDTIRLKGYLGLDDRAKNKVSSRVSGRIERLYIKYENQTVKKGQKLFEIYSPELLAAQRDLLYVIKNDDQQLVSGLKNRLINLGMTSAEVNQVIKTGKPIQYISIYSAYNGISHQITSGTSGAAATSGGAAMGMGGGSAGATPATSSAPLSSIREGMYVNKGQTLFELMGHGQAWALFSAYDKDLPFIKEGDNVLITIPSEKGHQMSGKVDFIQPYYGENEQTATIRVYLPNHHELKIGTLIEGEISGKNAADGYFVPKTAVYNLGKTTIVWVADKADKVFKARKITIGAAAGDWVEVKTGLNASEKVAVNAAYLVDSDSFIQVEEGGTK</sequence>
<feature type="domain" description="Heavy metal binding" evidence="2">
    <location>
        <begin position="61"/>
        <end position="88"/>
    </location>
</feature>
<evidence type="ECO:0000313" key="8">
    <source>
        <dbReference type="Proteomes" id="UP000007590"/>
    </source>
</evidence>
<evidence type="ECO:0000259" key="6">
    <source>
        <dbReference type="Pfam" id="PF25975"/>
    </source>
</evidence>
<dbReference type="PANTHER" id="PTHR30097">
    <property type="entry name" value="CATION EFFLUX SYSTEM PROTEIN CUSB"/>
    <property type="match status" value="1"/>
</dbReference>
<evidence type="ECO:0000259" key="2">
    <source>
        <dbReference type="Pfam" id="PF19335"/>
    </source>
</evidence>
<dbReference type="RefSeq" id="WP_014680798.1">
    <property type="nucleotide sequence ID" value="NC_017770.1"/>
</dbReference>
<dbReference type="InterPro" id="IPR051909">
    <property type="entry name" value="MFP_Cation_Efflux"/>
</dbReference>
<dbReference type="Pfam" id="PF25869">
    <property type="entry name" value="3HB_CusB"/>
    <property type="match status" value="1"/>
</dbReference>
<dbReference type="GO" id="GO:0015679">
    <property type="term" value="P:plasma membrane copper ion transport"/>
    <property type="evidence" value="ECO:0007669"/>
    <property type="project" value="TreeGrafter"/>
</dbReference>
<feature type="domain" description="CzcB-like C-terminal circularly permuted SH3-like" evidence="6">
    <location>
        <begin position="384"/>
        <end position="442"/>
    </location>
</feature>
<evidence type="ECO:0000259" key="3">
    <source>
        <dbReference type="Pfam" id="PF25869"/>
    </source>
</evidence>
<dbReference type="Gene3D" id="2.40.420.20">
    <property type="match status" value="1"/>
</dbReference>